<evidence type="ECO:0000256" key="6">
    <source>
        <dbReference type="PROSITE-ProRule" id="PRU01091"/>
    </source>
</evidence>
<dbReference type="InterPro" id="IPR051677">
    <property type="entry name" value="AfsR-DnrI-RedD_regulator"/>
</dbReference>
<dbReference type="InterPro" id="IPR016032">
    <property type="entry name" value="Sig_transdc_resp-reg_C-effctor"/>
</dbReference>
<dbReference type="EMBL" id="JAAATY010000055">
    <property type="protein sequence ID" value="NRN71220.1"/>
    <property type="molecule type" value="Genomic_DNA"/>
</dbReference>
<dbReference type="InterPro" id="IPR005158">
    <property type="entry name" value="BTAD"/>
</dbReference>
<evidence type="ECO:0000259" key="8">
    <source>
        <dbReference type="PROSITE" id="PS51755"/>
    </source>
</evidence>
<feature type="DNA-binding region" description="OmpR/PhoB-type" evidence="6">
    <location>
        <begin position="1"/>
        <end position="90"/>
    </location>
</feature>
<dbReference type="RefSeq" id="WP_173142406.1">
    <property type="nucleotide sequence ID" value="NZ_CBCSGW010000045.1"/>
</dbReference>
<accession>A0ABX2FKF6</accession>
<keyword evidence="2" id="KW-0805">Transcription regulation</keyword>
<dbReference type="InterPro" id="IPR001867">
    <property type="entry name" value="OmpR/PhoB-type_DNA-bd"/>
</dbReference>
<feature type="repeat" description="TPR" evidence="5">
    <location>
        <begin position="856"/>
        <end position="889"/>
    </location>
</feature>
<dbReference type="Gene3D" id="1.25.40.10">
    <property type="entry name" value="Tetratricopeptide repeat domain"/>
    <property type="match status" value="2"/>
</dbReference>
<dbReference type="SUPFAM" id="SSF52540">
    <property type="entry name" value="P-loop containing nucleoside triphosphate hydrolases"/>
    <property type="match status" value="1"/>
</dbReference>
<dbReference type="CDD" id="cd15831">
    <property type="entry name" value="BTAD"/>
    <property type="match status" value="1"/>
</dbReference>
<comment type="similarity">
    <text evidence="1">Belongs to the AfsR/DnrI/RedD regulatory family.</text>
</comment>
<proteinExistence type="inferred from homology"/>
<keyword evidence="3 6" id="KW-0238">DNA-binding</keyword>
<dbReference type="Pfam" id="PF13424">
    <property type="entry name" value="TPR_12"/>
    <property type="match status" value="1"/>
</dbReference>
<dbReference type="InterPro" id="IPR019734">
    <property type="entry name" value="TPR_rpt"/>
</dbReference>
<dbReference type="InterPro" id="IPR011990">
    <property type="entry name" value="TPR-like_helical_dom_sf"/>
</dbReference>
<dbReference type="SUPFAM" id="SSF46894">
    <property type="entry name" value="C-terminal effector domain of the bipartite response regulators"/>
    <property type="match status" value="1"/>
</dbReference>
<keyword evidence="10" id="KW-1185">Reference proteome</keyword>
<evidence type="ECO:0000256" key="2">
    <source>
        <dbReference type="ARBA" id="ARBA00023015"/>
    </source>
</evidence>
<evidence type="ECO:0000256" key="1">
    <source>
        <dbReference type="ARBA" id="ARBA00005820"/>
    </source>
</evidence>
<evidence type="ECO:0000256" key="5">
    <source>
        <dbReference type="PROSITE-ProRule" id="PRU00339"/>
    </source>
</evidence>
<reference evidence="9 10" key="1">
    <citation type="submission" date="2020-01" db="EMBL/GenBank/DDBJ databases">
        <title>Kibdelosporangium persica a novel Actinomycetes from a hot desert in Iran.</title>
        <authorList>
            <person name="Safaei N."/>
            <person name="Zaburannyi N."/>
            <person name="Mueller R."/>
            <person name="Wink J."/>
        </authorList>
    </citation>
    <scope>NUCLEOTIDE SEQUENCE [LARGE SCALE GENOMIC DNA]</scope>
    <source>
        <strain evidence="9 10">4NS15</strain>
    </source>
</reference>
<evidence type="ECO:0000313" key="9">
    <source>
        <dbReference type="EMBL" id="NRN71220.1"/>
    </source>
</evidence>
<comment type="caution">
    <text evidence="9">The sequence shown here is derived from an EMBL/GenBank/DDBJ whole genome shotgun (WGS) entry which is preliminary data.</text>
</comment>
<dbReference type="Pfam" id="PF00486">
    <property type="entry name" value="Trans_reg_C"/>
    <property type="match status" value="1"/>
</dbReference>
<dbReference type="PANTHER" id="PTHR35807">
    <property type="entry name" value="TRANSCRIPTIONAL REGULATOR REDD-RELATED"/>
    <property type="match status" value="1"/>
</dbReference>
<evidence type="ECO:0000256" key="7">
    <source>
        <dbReference type="SAM" id="MobiDB-lite"/>
    </source>
</evidence>
<evidence type="ECO:0000256" key="3">
    <source>
        <dbReference type="ARBA" id="ARBA00023125"/>
    </source>
</evidence>
<keyword evidence="5" id="KW-0802">TPR repeat</keyword>
<dbReference type="InterPro" id="IPR036388">
    <property type="entry name" value="WH-like_DNA-bd_sf"/>
</dbReference>
<dbReference type="Pfam" id="PF03704">
    <property type="entry name" value="BTAD"/>
    <property type="match status" value="1"/>
</dbReference>
<dbReference type="PANTHER" id="PTHR35807:SF1">
    <property type="entry name" value="TRANSCRIPTIONAL REGULATOR REDD"/>
    <property type="match status" value="1"/>
</dbReference>
<dbReference type="PRINTS" id="PR00364">
    <property type="entry name" value="DISEASERSIST"/>
</dbReference>
<dbReference type="Gene3D" id="3.40.50.300">
    <property type="entry name" value="P-loop containing nucleotide triphosphate hydrolases"/>
    <property type="match status" value="1"/>
</dbReference>
<gene>
    <name evidence="9" type="ORF">GC106_84950</name>
</gene>
<dbReference type="SMART" id="SM00862">
    <property type="entry name" value="Trans_reg_C"/>
    <property type="match status" value="1"/>
</dbReference>
<name>A0ABX2FKF6_9PSEU</name>
<dbReference type="SMART" id="SM01043">
    <property type="entry name" value="BTAD"/>
    <property type="match status" value="1"/>
</dbReference>
<feature type="domain" description="OmpR/PhoB-type" evidence="8">
    <location>
        <begin position="1"/>
        <end position="90"/>
    </location>
</feature>
<evidence type="ECO:0000313" key="10">
    <source>
        <dbReference type="Proteomes" id="UP000763557"/>
    </source>
</evidence>
<sequence>MEFSVLGAIEVADGSRQIELRASKQRILLSVLLCHADTPVSVDQLLDALWGASPPRTAVDNLRLYVHQLRRALGDSQRIVRRPPGYALTVRQGELDAARFEALADAGQNALIDGEPAEAARLLREGLALWRGTPFAGLDHVDLLREEASRLQERHRAVLESRIEADLAIGRHNELIAELSVLVTRYPLREQLRVQLMLALYRAGRQAEALAVARDTRLLLAKELGIDPGPYLRRLEQAILSADKCLELPAVPAKAAPNEAPPERGGTTGDPVPRQLPAHTPHFVGRSEELNQLTKLLDAATAGDGATAVGTVVISAIGGTAGIGKTTLAVHWAHQVTDRFPDGQLYANLRGFDPGGTPTQPAEVVRGFLDAFQMPPERIPLTLDAQTALYRSLMADRRMLVLLDNARDVEQVRPLLPGSSTCLVLITSRNRMASLAVQEGARPLTLDVLSTADAEALLANHLGHERIAAERETVLELIAHCGRLPLALAIVAARAAAQPAFPLRLLADELSDEQTRLDALDVGDSTANLRAVLSWSSHHLDTHSARLFPLLGLHPGPDIGSAVAASLAGVSLAQARAALAELTRAHLLDRSAPDRFAFHDLLRVYAADEAAVSVTEEERHAVRHRMLDYYVHTANAADRLLDPHRDRIVLDTPQPGALPEHLTGPAAAWAWCTAEYPVLLAVITHAVNLGFDRHAWQLAWLLGTFFERCGHWHEWDAASGVALEAAIRQGDQDGQGRAYLSRARACALLTAYDDALLHLAHALDIYQHLDDPVGQAHTHHALSWVLEHQGHLDDALGHSQRALDLYQRAGHIAGQARALNMVGWDHAQLGDHQRALACCQQALDLHRELGDSLGEAHTWDSLGFAHHHLGNHSQAISCYEQAITRYQGMRNRYYEAGTLARLADTQHAMGNAMAARLNWQHAVSLFDDLQHPDADQVRAKLTALQVE</sequence>
<feature type="region of interest" description="Disordered" evidence="7">
    <location>
        <begin position="253"/>
        <end position="280"/>
    </location>
</feature>
<keyword evidence="4" id="KW-0804">Transcription</keyword>
<protein>
    <submittedName>
        <fullName evidence="9">Transcriptional regulator</fullName>
    </submittedName>
</protein>
<evidence type="ECO:0000256" key="4">
    <source>
        <dbReference type="ARBA" id="ARBA00023163"/>
    </source>
</evidence>
<organism evidence="9 10">
    <name type="scientific">Kibdelosporangium persicum</name>
    <dbReference type="NCBI Taxonomy" id="2698649"/>
    <lineage>
        <taxon>Bacteria</taxon>
        <taxon>Bacillati</taxon>
        <taxon>Actinomycetota</taxon>
        <taxon>Actinomycetes</taxon>
        <taxon>Pseudonocardiales</taxon>
        <taxon>Pseudonocardiaceae</taxon>
        <taxon>Kibdelosporangium</taxon>
    </lineage>
</organism>
<dbReference type="PROSITE" id="PS51755">
    <property type="entry name" value="OMPR_PHOB"/>
    <property type="match status" value="1"/>
</dbReference>
<dbReference type="Gene3D" id="1.10.10.10">
    <property type="entry name" value="Winged helix-like DNA-binding domain superfamily/Winged helix DNA-binding domain"/>
    <property type="match status" value="1"/>
</dbReference>
<dbReference type="SMART" id="SM00028">
    <property type="entry name" value="TPR"/>
    <property type="match status" value="5"/>
</dbReference>
<dbReference type="SUPFAM" id="SSF48452">
    <property type="entry name" value="TPR-like"/>
    <property type="match status" value="2"/>
</dbReference>
<dbReference type="Proteomes" id="UP000763557">
    <property type="component" value="Unassembled WGS sequence"/>
</dbReference>
<dbReference type="PROSITE" id="PS50005">
    <property type="entry name" value="TPR"/>
    <property type="match status" value="1"/>
</dbReference>
<dbReference type="InterPro" id="IPR027417">
    <property type="entry name" value="P-loop_NTPase"/>
</dbReference>